<evidence type="ECO:0000313" key="2">
    <source>
        <dbReference type="EMBL" id="KUI67054.1"/>
    </source>
</evidence>
<accession>A0A194VS80</accession>
<feature type="region of interest" description="Disordered" evidence="1">
    <location>
        <begin position="1"/>
        <end position="48"/>
    </location>
</feature>
<proteinExistence type="predicted"/>
<gene>
    <name evidence="2" type="ORF">VM1G_03253</name>
</gene>
<dbReference type="AlphaFoldDB" id="A0A194VS80"/>
<keyword evidence="3" id="KW-1185">Reference proteome</keyword>
<name>A0A194VS80_CYTMA</name>
<protein>
    <submittedName>
        <fullName evidence="2">Uncharacterized protein</fullName>
    </submittedName>
</protein>
<dbReference type="EMBL" id="CM003100">
    <property type="protein sequence ID" value="KUI67054.1"/>
    <property type="molecule type" value="Genomic_DNA"/>
</dbReference>
<dbReference type="Proteomes" id="UP000078559">
    <property type="component" value="Chromosome 3"/>
</dbReference>
<evidence type="ECO:0000256" key="1">
    <source>
        <dbReference type="SAM" id="MobiDB-lite"/>
    </source>
</evidence>
<reference evidence="2" key="1">
    <citation type="submission" date="2014-12" db="EMBL/GenBank/DDBJ databases">
        <title>Genome Sequence of Valsa Canker Pathogens Uncovers a Specific Adaption of Colonization on Woody Bark.</title>
        <authorList>
            <person name="Yin Z."/>
            <person name="Liu H."/>
            <person name="Gao X."/>
            <person name="Li Z."/>
            <person name="Song N."/>
            <person name="Ke X."/>
            <person name="Dai Q."/>
            <person name="Wu Y."/>
            <person name="Sun Y."/>
            <person name="Xu J.-R."/>
            <person name="Kang Z.K."/>
            <person name="Wang L."/>
            <person name="Huang L."/>
        </authorList>
    </citation>
    <scope>NUCLEOTIDE SEQUENCE [LARGE SCALE GENOMIC DNA]</scope>
    <source>
        <strain evidence="2">03-8</strain>
    </source>
</reference>
<evidence type="ECO:0000313" key="3">
    <source>
        <dbReference type="Proteomes" id="UP000078559"/>
    </source>
</evidence>
<sequence length="123" mass="13814">MVTRETPVFANQGRGAYDTTGVPKPPPQPKPRRNNGRGPQASAAMRNTTLWRPNRSVISFLWSGHASSNPELRAESTVLTCSEEAPTPICFLDLHYFTKIDDFNRCAAYAHIIYRVPTICFFN</sequence>
<organism evidence="2 3">
    <name type="scientific">Cytospora mali</name>
    <name type="common">Apple Valsa canker fungus</name>
    <name type="synonym">Valsa mali</name>
    <dbReference type="NCBI Taxonomy" id="578113"/>
    <lineage>
        <taxon>Eukaryota</taxon>
        <taxon>Fungi</taxon>
        <taxon>Dikarya</taxon>
        <taxon>Ascomycota</taxon>
        <taxon>Pezizomycotina</taxon>
        <taxon>Sordariomycetes</taxon>
        <taxon>Sordariomycetidae</taxon>
        <taxon>Diaporthales</taxon>
        <taxon>Cytosporaceae</taxon>
        <taxon>Cytospora</taxon>
    </lineage>
</organism>